<dbReference type="AlphaFoldDB" id="A0AAW0YWK7"/>
<gene>
    <name evidence="12" type="ORF">IAR55_004759</name>
</gene>
<dbReference type="EMBL" id="JBCAWK010000009">
    <property type="protein sequence ID" value="KAK8849427.1"/>
    <property type="molecule type" value="Genomic_DNA"/>
</dbReference>
<feature type="region of interest" description="Disordered" evidence="9">
    <location>
        <begin position="1"/>
        <end position="45"/>
    </location>
</feature>
<dbReference type="KEGG" id="kne:92182017"/>
<keyword evidence="8" id="KW-0175">Coiled coil</keyword>
<dbReference type="GeneID" id="92182017"/>
<dbReference type="Pfam" id="PF15412">
    <property type="entry name" value="Nse4-Nse3_bdg"/>
    <property type="match status" value="1"/>
</dbReference>
<evidence type="ECO:0000259" key="10">
    <source>
        <dbReference type="Pfam" id="PF08743"/>
    </source>
</evidence>
<dbReference type="Proteomes" id="UP001388673">
    <property type="component" value="Unassembled WGS sequence"/>
</dbReference>
<dbReference type="InterPro" id="IPR014854">
    <property type="entry name" value="Nse4_C"/>
</dbReference>
<dbReference type="RefSeq" id="XP_066801315.1">
    <property type="nucleotide sequence ID" value="XM_066947856.1"/>
</dbReference>
<evidence type="ECO:0000256" key="8">
    <source>
        <dbReference type="SAM" id="Coils"/>
    </source>
</evidence>
<dbReference type="GO" id="GO:0006281">
    <property type="term" value="P:DNA repair"/>
    <property type="evidence" value="ECO:0007669"/>
    <property type="project" value="UniProtKB-UniRule"/>
</dbReference>
<keyword evidence="5 7" id="KW-0234">DNA repair</keyword>
<reference evidence="12 13" key="1">
    <citation type="journal article" date="2024" name="bioRxiv">
        <title>Comparative genomics of Cryptococcus and Kwoniella reveals pathogenesis evolution and contrasting karyotype dynamics via intercentromeric recombination or chromosome fusion.</title>
        <authorList>
            <person name="Coelho M.A."/>
            <person name="David-Palma M."/>
            <person name="Shea T."/>
            <person name="Bowers K."/>
            <person name="McGinley-Smith S."/>
            <person name="Mohammad A.W."/>
            <person name="Gnirke A."/>
            <person name="Yurkov A.M."/>
            <person name="Nowrousian M."/>
            <person name="Sun S."/>
            <person name="Cuomo C.A."/>
            <person name="Heitman J."/>
        </authorList>
    </citation>
    <scope>NUCLEOTIDE SEQUENCE [LARGE SCALE GENOMIC DNA]</scope>
    <source>
        <strain evidence="12 13">CBS 13917</strain>
    </source>
</reference>
<evidence type="ECO:0000256" key="3">
    <source>
        <dbReference type="ARBA" id="ARBA00022763"/>
    </source>
</evidence>
<keyword evidence="6 7" id="KW-0539">Nucleus</keyword>
<sequence>MAEAGPSRLRQTSGGPSHHAAGTGGGTGDGATQYQNATTQKRKRITDVSEIFEKQDLEEQVKLGKQYRALQSEADEMKANLANTTTDELTRALTKQAELFASVRDTGIGSLDANLIKTNTENAMALAKRFKIDGVAFDIDEFLIKVKGHLGLDRAELADQDLSSEDELEESDQPRVRKGVLGDWEKLGWMAAKYYRRIPGVEFMYGPLAAQPKDKRNTQRQKRQALAPEVRPEEVQTQTTDAKTKDDFSSNIRTVLKVLMNLDPQREGVNFFKLVVNPGDYGQTVENCFFVSFLLNEGRAGMQVSEDGEILIRPTEPHDAELDGEPIKNQAVVELDMDTWEEAKKTYNIRFSAIPHRDYSAIQMASNKWYS</sequence>
<protein>
    <recommendedName>
        <fullName evidence="7">Non-structural maintenance of chromosomes element 4</fullName>
    </recommendedName>
</protein>
<evidence type="ECO:0000256" key="7">
    <source>
        <dbReference type="RuleBase" id="RU365071"/>
    </source>
</evidence>
<evidence type="ECO:0000256" key="9">
    <source>
        <dbReference type="SAM" id="MobiDB-lite"/>
    </source>
</evidence>
<name>A0AAW0YWK7_9TREE</name>
<evidence type="ECO:0000313" key="13">
    <source>
        <dbReference type="Proteomes" id="UP001388673"/>
    </source>
</evidence>
<keyword evidence="4 7" id="KW-0233">DNA recombination</keyword>
<comment type="similarity">
    <text evidence="2 7">Belongs to the NSE4 family.</text>
</comment>
<feature type="coiled-coil region" evidence="8">
    <location>
        <begin position="60"/>
        <end position="87"/>
    </location>
</feature>
<comment type="function">
    <text evidence="7">Component of the SMC5-SMC6 complex, that promotes sister chromatid alignment after DNA damage and facilitates double-stranded DNA breaks (DSBs) repair via homologous recombination between sister chromatids.</text>
</comment>
<dbReference type="GO" id="GO:0005634">
    <property type="term" value="C:nucleus"/>
    <property type="evidence" value="ECO:0007669"/>
    <property type="project" value="UniProtKB-SubCell"/>
</dbReference>
<dbReference type="PANTHER" id="PTHR16140">
    <property type="entry name" value="NON-STRUCTURAL MAINTENANCE OF CHROMOSOMES ELEMENT 4"/>
    <property type="match status" value="1"/>
</dbReference>
<dbReference type="PANTHER" id="PTHR16140:SF0">
    <property type="entry name" value="NON-STRUCTURAL MAINTENANCE OF CHROMOSOMES ELEMENT 4"/>
    <property type="match status" value="1"/>
</dbReference>
<accession>A0AAW0YWK7</accession>
<dbReference type="Pfam" id="PF08743">
    <property type="entry name" value="Nse4_C"/>
    <property type="match status" value="1"/>
</dbReference>
<evidence type="ECO:0000256" key="6">
    <source>
        <dbReference type="ARBA" id="ARBA00023242"/>
    </source>
</evidence>
<dbReference type="InterPro" id="IPR029225">
    <property type="entry name" value="Nse4_Nse3-bd"/>
</dbReference>
<comment type="subunit">
    <text evidence="7">Component of the SMC5-SMC6 complex.</text>
</comment>
<dbReference type="InterPro" id="IPR027786">
    <property type="entry name" value="Nse4/EID"/>
</dbReference>
<dbReference type="GO" id="GO:0006310">
    <property type="term" value="P:DNA recombination"/>
    <property type="evidence" value="ECO:0007669"/>
    <property type="project" value="UniProtKB-UniRule"/>
</dbReference>
<organism evidence="12 13">
    <name type="scientific">Kwoniella newhampshirensis</name>
    <dbReference type="NCBI Taxonomy" id="1651941"/>
    <lineage>
        <taxon>Eukaryota</taxon>
        <taxon>Fungi</taxon>
        <taxon>Dikarya</taxon>
        <taxon>Basidiomycota</taxon>
        <taxon>Agaricomycotina</taxon>
        <taxon>Tremellomycetes</taxon>
        <taxon>Tremellales</taxon>
        <taxon>Cryptococcaceae</taxon>
        <taxon>Kwoniella</taxon>
    </lineage>
</organism>
<dbReference type="GO" id="GO:0030915">
    <property type="term" value="C:Smc5-Smc6 complex"/>
    <property type="evidence" value="ECO:0007669"/>
    <property type="project" value="UniProtKB-UniRule"/>
</dbReference>
<evidence type="ECO:0000256" key="1">
    <source>
        <dbReference type="ARBA" id="ARBA00004123"/>
    </source>
</evidence>
<feature type="domain" description="Nse4/EID protein Nse3/MAGE-binding" evidence="11">
    <location>
        <begin position="112"/>
        <end position="161"/>
    </location>
</feature>
<feature type="domain" description="Non-structural maintenance of chromosome element 4 C-terminal" evidence="10">
    <location>
        <begin position="269"/>
        <end position="353"/>
    </location>
</feature>
<feature type="region of interest" description="Disordered" evidence="9">
    <location>
        <begin position="212"/>
        <end position="245"/>
    </location>
</feature>
<evidence type="ECO:0000259" key="11">
    <source>
        <dbReference type="Pfam" id="PF15412"/>
    </source>
</evidence>
<evidence type="ECO:0000256" key="4">
    <source>
        <dbReference type="ARBA" id="ARBA00023172"/>
    </source>
</evidence>
<evidence type="ECO:0000313" key="12">
    <source>
        <dbReference type="EMBL" id="KAK8849427.1"/>
    </source>
</evidence>
<keyword evidence="13" id="KW-1185">Reference proteome</keyword>
<keyword evidence="3 7" id="KW-0227">DNA damage</keyword>
<comment type="subcellular location">
    <subcellularLocation>
        <location evidence="1 7">Nucleus</location>
    </subcellularLocation>
</comment>
<proteinExistence type="inferred from homology"/>
<evidence type="ECO:0000256" key="2">
    <source>
        <dbReference type="ARBA" id="ARBA00008997"/>
    </source>
</evidence>
<evidence type="ECO:0000256" key="5">
    <source>
        <dbReference type="ARBA" id="ARBA00023204"/>
    </source>
</evidence>
<comment type="caution">
    <text evidence="12">The sequence shown here is derived from an EMBL/GenBank/DDBJ whole genome shotgun (WGS) entry which is preliminary data.</text>
</comment>